<dbReference type="EMBL" id="JABSTU010000007">
    <property type="protein sequence ID" value="KAH8024655.1"/>
    <property type="molecule type" value="Genomic_DNA"/>
</dbReference>
<dbReference type="AlphaFoldDB" id="A0A9J6DR27"/>
<evidence type="ECO:0000313" key="2">
    <source>
        <dbReference type="Proteomes" id="UP000821866"/>
    </source>
</evidence>
<protein>
    <submittedName>
        <fullName evidence="1">Uncharacterized protein</fullName>
    </submittedName>
</protein>
<evidence type="ECO:0000313" key="1">
    <source>
        <dbReference type="EMBL" id="KAH8024655.1"/>
    </source>
</evidence>
<gene>
    <name evidence="1" type="ORF">HPB51_000267</name>
</gene>
<sequence length="138" mass="15192">MRPELTSALWGAAGLTTKDREDIIFRPRPLRNLAIISMPQSHVADALYGARDQSLGERVYPITTYFAAPDNSCKGIVPGIGPCTSSPTLAEELVARATQILQAYMMGQTNIVLVTFEGLKVSRYVRFDRHPAVDQTAR</sequence>
<comment type="caution">
    <text evidence="1">The sequence shown here is derived from an EMBL/GenBank/DDBJ whole genome shotgun (WGS) entry which is preliminary data.</text>
</comment>
<reference evidence="1" key="1">
    <citation type="journal article" date="2020" name="Cell">
        <title>Large-Scale Comparative Analyses of Tick Genomes Elucidate Their Genetic Diversity and Vector Capacities.</title>
        <authorList>
            <consortium name="Tick Genome and Microbiome Consortium (TIGMIC)"/>
            <person name="Jia N."/>
            <person name="Wang J."/>
            <person name="Shi W."/>
            <person name="Du L."/>
            <person name="Sun Y."/>
            <person name="Zhan W."/>
            <person name="Jiang J.F."/>
            <person name="Wang Q."/>
            <person name="Zhang B."/>
            <person name="Ji P."/>
            <person name="Bell-Sakyi L."/>
            <person name="Cui X.M."/>
            <person name="Yuan T.T."/>
            <person name="Jiang B.G."/>
            <person name="Yang W.F."/>
            <person name="Lam T.T."/>
            <person name="Chang Q.C."/>
            <person name="Ding S.J."/>
            <person name="Wang X.J."/>
            <person name="Zhu J.G."/>
            <person name="Ruan X.D."/>
            <person name="Zhao L."/>
            <person name="Wei J.T."/>
            <person name="Ye R.Z."/>
            <person name="Que T.C."/>
            <person name="Du C.H."/>
            <person name="Zhou Y.H."/>
            <person name="Cheng J.X."/>
            <person name="Dai P.F."/>
            <person name="Guo W.B."/>
            <person name="Han X.H."/>
            <person name="Huang E.J."/>
            <person name="Li L.F."/>
            <person name="Wei W."/>
            <person name="Gao Y.C."/>
            <person name="Liu J.Z."/>
            <person name="Shao H.Z."/>
            <person name="Wang X."/>
            <person name="Wang C.C."/>
            <person name="Yang T.C."/>
            <person name="Huo Q.B."/>
            <person name="Li W."/>
            <person name="Chen H.Y."/>
            <person name="Chen S.E."/>
            <person name="Zhou L.G."/>
            <person name="Ni X.B."/>
            <person name="Tian J.H."/>
            <person name="Sheng Y."/>
            <person name="Liu T."/>
            <person name="Pan Y.S."/>
            <person name="Xia L.Y."/>
            <person name="Li J."/>
            <person name="Zhao F."/>
            <person name="Cao W.C."/>
        </authorList>
    </citation>
    <scope>NUCLEOTIDE SEQUENCE</scope>
    <source>
        <strain evidence="1">Rmic-2018</strain>
    </source>
</reference>
<dbReference type="Proteomes" id="UP000821866">
    <property type="component" value="Unassembled WGS sequence"/>
</dbReference>
<name>A0A9J6DR27_RHIMP</name>
<proteinExistence type="predicted"/>
<reference evidence="1" key="2">
    <citation type="submission" date="2021-09" db="EMBL/GenBank/DDBJ databases">
        <authorList>
            <person name="Jia N."/>
            <person name="Wang J."/>
            <person name="Shi W."/>
            <person name="Du L."/>
            <person name="Sun Y."/>
            <person name="Zhan W."/>
            <person name="Jiang J."/>
            <person name="Wang Q."/>
            <person name="Zhang B."/>
            <person name="Ji P."/>
            <person name="Sakyi L.B."/>
            <person name="Cui X."/>
            <person name="Yuan T."/>
            <person name="Jiang B."/>
            <person name="Yang W."/>
            <person name="Lam T.T.-Y."/>
            <person name="Chang Q."/>
            <person name="Ding S."/>
            <person name="Wang X."/>
            <person name="Zhu J."/>
            <person name="Ruan X."/>
            <person name="Zhao L."/>
            <person name="Wei J."/>
            <person name="Que T."/>
            <person name="Du C."/>
            <person name="Cheng J."/>
            <person name="Dai P."/>
            <person name="Han X."/>
            <person name="Huang E."/>
            <person name="Gao Y."/>
            <person name="Liu J."/>
            <person name="Shao H."/>
            <person name="Ye R."/>
            <person name="Li L."/>
            <person name="Wei W."/>
            <person name="Wang X."/>
            <person name="Wang C."/>
            <person name="Huo Q."/>
            <person name="Li W."/>
            <person name="Guo W."/>
            <person name="Chen H."/>
            <person name="Chen S."/>
            <person name="Zhou L."/>
            <person name="Zhou L."/>
            <person name="Ni X."/>
            <person name="Tian J."/>
            <person name="Zhou Y."/>
            <person name="Sheng Y."/>
            <person name="Liu T."/>
            <person name="Pan Y."/>
            <person name="Xia L."/>
            <person name="Li J."/>
            <person name="Zhao F."/>
            <person name="Cao W."/>
        </authorList>
    </citation>
    <scope>NUCLEOTIDE SEQUENCE</scope>
    <source>
        <strain evidence="1">Rmic-2018</strain>
        <tissue evidence="1">Larvae</tissue>
    </source>
</reference>
<keyword evidence="2" id="KW-1185">Reference proteome</keyword>
<organism evidence="1 2">
    <name type="scientific">Rhipicephalus microplus</name>
    <name type="common">Cattle tick</name>
    <name type="synonym">Boophilus microplus</name>
    <dbReference type="NCBI Taxonomy" id="6941"/>
    <lineage>
        <taxon>Eukaryota</taxon>
        <taxon>Metazoa</taxon>
        <taxon>Ecdysozoa</taxon>
        <taxon>Arthropoda</taxon>
        <taxon>Chelicerata</taxon>
        <taxon>Arachnida</taxon>
        <taxon>Acari</taxon>
        <taxon>Parasitiformes</taxon>
        <taxon>Ixodida</taxon>
        <taxon>Ixodoidea</taxon>
        <taxon>Ixodidae</taxon>
        <taxon>Rhipicephalinae</taxon>
        <taxon>Rhipicephalus</taxon>
        <taxon>Boophilus</taxon>
    </lineage>
</organism>
<accession>A0A9J6DR27</accession>